<dbReference type="RefSeq" id="WP_142534400.1">
    <property type="nucleotide sequence ID" value="NZ_FXTB01000010.1"/>
</dbReference>
<dbReference type="PANTHER" id="PTHR23422">
    <property type="entry name" value="DIPEPTIDYL PEPTIDASE III-RELATED"/>
    <property type="match status" value="1"/>
</dbReference>
<evidence type="ECO:0000256" key="2">
    <source>
        <dbReference type="ARBA" id="ARBA00022801"/>
    </source>
</evidence>
<keyword evidence="1" id="KW-0479">Metal-binding</keyword>
<keyword evidence="2" id="KW-0378">Hydrolase</keyword>
<organism evidence="3 4">
    <name type="scientific">Saccharicrinis carchari</name>
    <dbReference type="NCBI Taxonomy" id="1168039"/>
    <lineage>
        <taxon>Bacteria</taxon>
        <taxon>Pseudomonadati</taxon>
        <taxon>Bacteroidota</taxon>
        <taxon>Bacteroidia</taxon>
        <taxon>Marinilabiliales</taxon>
        <taxon>Marinilabiliaceae</taxon>
        <taxon>Saccharicrinis</taxon>
    </lineage>
</organism>
<gene>
    <name evidence="3" type="ORF">SAMN06265379_11081</name>
</gene>
<dbReference type="InterPro" id="IPR039461">
    <property type="entry name" value="Peptidase_M49"/>
</dbReference>
<proteinExistence type="predicted"/>
<dbReference type="Proteomes" id="UP000319040">
    <property type="component" value="Unassembled WGS sequence"/>
</dbReference>
<dbReference type="EMBL" id="FXTB01000010">
    <property type="protein sequence ID" value="SMO85953.1"/>
    <property type="molecule type" value="Genomic_DNA"/>
</dbReference>
<dbReference type="Pfam" id="PF03571">
    <property type="entry name" value="Peptidase_M49"/>
    <property type="match status" value="1"/>
</dbReference>
<dbReference type="GO" id="GO:0046872">
    <property type="term" value="F:metal ion binding"/>
    <property type="evidence" value="ECO:0007669"/>
    <property type="project" value="UniProtKB-KW"/>
</dbReference>
<reference evidence="3 4" key="1">
    <citation type="submission" date="2017-05" db="EMBL/GenBank/DDBJ databases">
        <authorList>
            <person name="Varghese N."/>
            <person name="Submissions S."/>
        </authorList>
    </citation>
    <scope>NUCLEOTIDE SEQUENCE [LARGE SCALE GENOMIC DNA]</scope>
    <source>
        <strain evidence="3 4">DSM 27040</strain>
    </source>
</reference>
<dbReference type="OrthoDB" id="9812747at2"/>
<dbReference type="PANTHER" id="PTHR23422:SF9">
    <property type="entry name" value="ZN-DEPENDENT HYDROLASE"/>
    <property type="match status" value="1"/>
</dbReference>
<dbReference type="GO" id="GO:0005737">
    <property type="term" value="C:cytoplasm"/>
    <property type="evidence" value="ECO:0007669"/>
    <property type="project" value="TreeGrafter"/>
</dbReference>
<dbReference type="AlphaFoldDB" id="A0A521EPU3"/>
<dbReference type="PROSITE" id="PS51257">
    <property type="entry name" value="PROKAR_LIPOPROTEIN"/>
    <property type="match status" value="1"/>
</dbReference>
<evidence type="ECO:0000313" key="4">
    <source>
        <dbReference type="Proteomes" id="UP000319040"/>
    </source>
</evidence>
<dbReference type="GO" id="GO:0008239">
    <property type="term" value="F:dipeptidyl-peptidase activity"/>
    <property type="evidence" value="ECO:0007669"/>
    <property type="project" value="TreeGrafter"/>
</dbReference>
<sequence>MKNSCTYILGLVLFLFSCQSKQQADKYSASVPNIKEKVEEFVPVQLTADISYLSDKQKKMLPLLFDAAEIMDDLFWKQAWGDKDELLSNVDDPYLAKFLHINYGPWERLNGNQPFVKGIGKKPDGAQFYPVDMTIDEFEALEDENKKGLYTVIRRDQNGKLKVIPYHVEYSRELQKAADLLNQAATLAEDDGFRDYLTKRAKALLNSEYFESDMAWMSMKDNKIDFVIGPIENYEDALLGAKTAFESYILIKDTVWSARLAHFATLLPQLQSGLPVEDKYKAEVPGSDSDLGAYDVVFYAGDCNAGSKTIAINLPNDPQVQLKKGSRKLQLKNTMKAKFDKILMPIAELLIVDEQLANVTFDAFFQNTMFHEVAHGLGIKNTLDGAGTVREALKETSTAIEEGKADILGLYMVDMLTKMNELGDKQELMDNYVTFMAGLFRSIRFGASSSHGKANMIRFNYFKDKEAFTKDATTGKYKVDMVKMRQAMIDLSKEILIMQGDGDYQKANEMITKMGLIKPELQSDLDKIRDAGIPRDIVFEQGLEMLDI</sequence>
<name>A0A521EPU3_SACCC</name>
<dbReference type="Gene3D" id="3.30.540.30">
    <property type="match status" value="1"/>
</dbReference>
<accession>A0A521EPU3</accession>
<evidence type="ECO:0000313" key="3">
    <source>
        <dbReference type="EMBL" id="SMO85953.1"/>
    </source>
</evidence>
<keyword evidence="4" id="KW-1185">Reference proteome</keyword>
<protein>
    <submittedName>
        <fullName evidence="3">Peptidase family M49</fullName>
    </submittedName>
</protein>
<evidence type="ECO:0000256" key="1">
    <source>
        <dbReference type="ARBA" id="ARBA00022723"/>
    </source>
</evidence>